<keyword evidence="3" id="KW-0804">Transcription</keyword>
<evidence type="ECO:0000313" key="6">
    <source>
        <dbReference type="EMBL" id="ANG63213.1"/>
    </source>
</evidence>
<sequence length="195" mass="21866">MARVQFDREQVIQDCTQLFWQQGFSGASMQNVVQATGLKPGSLYLAFGSKEGLYQAALEHYARQSQATLSQALENAPSVGAGICQQLLRMIEAAEKADYCSCFLVKSQLELAASGGDLHSRVCAYITEIEDLYVEYLQRDYPQDQARQYATCLMMHVFGIRVYGYLERDRDRLLAAVKAGLPWLPWDTCEQAASQ</sequence>
<dbReference type="PANTHER" id="PTHR47506:SF10">
    <property type="entry name" value="TRANSCRIPTIONAL REGULATORY PROTEIN"/>
    <property type="match status" value="1"/>
</dbReference>
<reference evidence="6 7" key="2">
    <citation type="journal article" date="2018" name="Int. J. Syst. Evol. Microbiol.">
        <title>Marinobacterium aestuarii sp. nov., a benzene-degrading marine bacterium isolated from estuary sediment.</title>
        <authorList>
            <person name="Bae S.S."/>
            <person name="Jung J."/>
            <person name="Chung D."/>
            <person name="Baek K."/>
        </authorList>
    </citation>
    <scope>NUCLEOTIDE SEQUENCE [LARGE SCALE GENOMIC DNA]</scope>
    <source>
        <strain evidence="6 7">ST58-10</strain>
    </source>
</reference>
<dbReference type="RefSeq" id="WP_067382775.1">
    <property type="nucleotide sequence ID" value="NZ_CP015839.1"/>
</dbReference>
<evidence type="ECO:0000256" key="1">
    <source>
        <dbReference type="ARBA" id="ARBA00023015"/>
    </source>
</evidence>
<dbReference type="STRING" id="1821621.A8C75_12495"/>
<dbReference type="SUPFAM" id="SSF46689">
    <property type="entry name" value="Homeodomain-like"/>
    <property type="match status" value="1"/>
</dbReference>
<dbReference type="InterPro" id="IPR001647">
    <property type="entry name" value="HTH_TetR"/>
</dbReference>
<dbReference type="GO" id="GO:0003677">
    <property type="term" value="F:DNA binding"/>
    <property type="evidence" value="ECO:0007669"/>
    <property type="project" value="UniProtKB-UniRule"/>
</dbReference>
<dbReference type="PANTHER" id="PTHR47506">
    <property type="entry name" value="TRANSCRIPTIONAL REGULATORY PROTEIN"/>
    <property type="match status" value="1"/>
</dbReference>
<evidence type="ECO:0000256" key="2">
    <source>
        <dbReference type="ARBA" id="ARBA00023125"/>
    </source>
</evidence>
<keyword evidence="1" id="KW-0805">Transcription regulation</keyword>
<dbReference type="PROSITE" id="PS50977">
    <property type="entry name" value="HTH_TETR_2"/>
    <property type="match status" value="1"/>
</dbReference>
<feature type="domain" description="HTH tetR-type" evidence="5">
    <location>
        <begin position="5"/>
        <end position="65"/>
    </location>
</feature>
<proteinExistence type="predicted"/>
<name>A0A1A9F0D7_9GAMM</name>
<feature type="DNA-binding region" description="H-T-H motif" evidence="4">
    <location>
        <begin position="28"/>
        <end position="47"/>
    </location>
</feature>
<dbReference type="KEGG" id="mars:A8C75_12495"/>
<dbReference type="AlphaFoldDB" id="A0A1A9F0D7"/>
<dbReference type="SUPFAM" id="SSF48498">
    <property type="entry name" value="Tetracyclin repressor-like, C-terminal domain"/>
    <property type="match status" value="1"/>
</dbReference>
<gene>
    <name evidence="6" type="ORF">A8C75_12495</name>
</gene>
<organism evidence="6 7">
    <name type="scientific">Marinobacterium aestuarii</name>
    <dbReference type="NCBI Taxonomy" id="1821621"/>
    <lineage>
        <taxon>Bacteria</taxon>
        <taxon>Pseudomonadati</taxon>
        <taxon>Pseudomonadota</taxon>
        <taxon>Gammaproteobacteria</taxon>
        <taxon>Oceanospirillales</taxon>
        <taxon>Oceanospirillaceae</taxon>
        <taxon>Marinobacterium</taxon>
    </lineage>
</organism>
<dbReference type="PRINTS" id="PR00455">
    <property type="entry name" value="HTHTETR"/>
</dbReference>
<dbReference type="InterPro" id="IPR036271">
    <property type="entry name" value="Tet_transcr_reg_TetR-rel_C_sf"/>
</dbReference>
<dbReference type="Pfam" id="PF00440">
    <property type="entry name" value="TetR_N"/>
    <property type="match status" value="1"/>
</dbReference>
<reference evidence="7" key="1">
    <citation type="submission" date="2016-05" db="EMBL/GenBank/DDBJ databases">
        <authorList>
            <person name="Baek K."/>
            <person name="Yang S.-J."/>
        </authorList>
    </citation>
    <scope>NUCLEOTIDE SEQUENCE [LARGE SCALE GENOMIC DNA]</scope>
    <source>
        <strain evidence="7">ST58-10</strain>
    </source>
</reference>
<evidence type="ECO:0000313" key="7">
    <source>
        <dbReference type="Proteomes" id="UP000078070"/>
    </source>
</evidence>
<dbReference type="EMBL" id="CP015839">
    <property type="protein sequence ID" value="ANG63213.1"/>
    <property type="molecule type" value="Genomic_DNA"/>
</dbReference>
<evidence type="ECO:0000256" key="3">
    <source>
        <dbReference type="ARBA" id="ARBA00023163"/>
    </source>
</evidence>
<accession>A0A1A9F0D7</accession>
<dbReference type="InterPro" id="IPR009057">
    <property type="entry name" value="Homeodomain-like_sf"/>
</dbReference>
<dbReference type="Proteomes" id="UP000078070">
    <property type="component" value="Chromosome"/>
</dbReference>
<keyword evidence="7" id="KW-1185">Reference proteome</keyword>
<evidence type="ECO:0000259" key="5">
    <source>
        <dbReference type="PROSITE" id="PS50977"/>
    </source>
</evidence>
<protein>
    <submittedName>
        <fullName evidence="6">TetR family transcriptional regulator</fullName>
    </submittedName>
</protein>
<keyword evidence="2 4" id="KW-0238">DNA-binding</keyword>
<dbReference type="Gene3D" id="1.10.357.10">
    <property type="entry name" value="Tetracycline Repressor, domain 2"/>
    <property type="match status" value="1"/>
</dbReference>
<evidence type="ECO:0000256" key="4">
    <source>
        <dbReference type="PROSITE-ProRule" id="PRU00335"/>
    </source>
</evidence>
<dbReference type="OrthoDB" id="270177at2"/>